<proteinExistence type="predicted"/>
<feature type="region of interest" description="Disordered" evidence="1">
    <location>
        <begin position="18"/>
        <end position="37"/>
    </location>
</feature>
<sequence>MDLEAEILDLKLRMQTLEQSTRSDDDDTTTSAGPIPVTDAHRELADELETLSVEVTGLRWQTREYHTSSHSQLLQRLDDLQVGMRHLELRLDQLLKDNNG</sequence>
<name>A0ABP6VIQ9_9ACTN</name>
<protein>
    <submittedName>
        <fullName evidence="2">Uncharacterized protein</fullName>
    </submittedName>
</protein>
<gene>
    <name evidence="2" type="ORF">GCM10022419_014340</name>
</gene>
<dbReference type="EMBL" id="BAABDQ010000002">
    <property type="protein sequence ID" value="GAA3535799.1"/>
    <property type="molecule type" value="Genomic_DNA"/>
</dbReference>
<accession>A0ABP6VIQ9</accession>
<evidence type="ECO:0000256" key="1">
    <source>
        <dbReference type="SAM" id="MobiDB-lite"/>
    </source>
</evidence>
<dbReference type="RefSeq" id="WP_345559778.1">
    <property type="nucleotide sequence ID" value="NZ_BAABDQ010000002.1"/>
</dbReference>
<dbReference type="Proteomes" id="UP001500630">
    <property type="component" value="Unassembled WGS sequence"/>
</dbReference>
<comment type="caution">
    <text evidence="2">The sequence shown here is derived from an EMBL/GenBank/DDBJ whole genome shotgun (WGS) entry which is preliminary data.</text>
</comment>
<keyword evidence="3" id="KW-1185">Reference proteome</keyword>
<organism evidence="2 3">
    <name type="scientific">Nonomuraea rosea</name>
    <dbReference type="NCBI Taxonomy" id="638574"/>
    <lineage>
        <taxon>Bacteria</taxon>
        <taxon>Bacillati</taxon>
        <taxon>Actinomycetota</taxon>
        <taxon>Actinomycetes</taxon>
        <taxon>Streptosporangiales</taxon>
        <taxon>Streptosporangiaceae</taxon>
        <taxon>Nonomuraea</taxon>
    </lineage>
</organism>
<reference evidence="3" key="1">
    <citation type="journal article" date="2019" name="Int. J. Syst. Evol. Microbiol.">
        <title>The Global Catalogue of Microorganisms (GCM) 10K type strain sequencing project: providing services to taxonomists for standard genome sequencing and annotation.</title>
        <authorList>
            <consortium name="The Broad Institute Genomics Platform"/>
            <consortium name="The Broad Institute Genome Sequencing Center for Infectious Disease"/>
            <person name="Wu L."/>
            <person name="Ma J."/>
        </authorList>
    </citation>
    <scope>NUCLEOTIDE SEQUENCE [LARGE SCALE GENOMIC DNA]</scope>
    <source>
        <strain evidence="3">JCM 17326</strain>
    </source>
</reference>
<evidence type="ECO:0000313" key="2">
    <source>
        <dbReference type="EMBL" id="GAA3535799.1"/>
    </source>
</evidence>
<evidence type="ECO:0000313" key="3">
    <source>
        <dbReference type="Proteomes" id="UP001500630"/>
    </source>
</evidence>